<dbReference type="EnsemblPlants" id="Pp3c22_1940V3.2">
    <property type="protein sequence ID" value="Pp3c22_1940V3.2"/>
    <property type="gene ID" value="Pp3c22_1940"/>
</dbReference>
<evidence type="ECO:0000256" key="3">
    <source>
        <dbReference type="ARBA" id="ARBA00012169"/>
    </source>
</evidence>
<organism evidence="10">
    <name type="scientific">Physcomitrium patens</name>
    <name type="common">Spreading-leaved earth moss</name>
    <name type="synonym">Physcomitrella patens</name>
    <dbReference type="NCBI Taxonomy" id="3218"/>
    <lineage>
        <taxon>Eukaryota</taxon>
        <taxon>Viridiplantae</taxon>
        <taxon>Streptophyta</taxon>
        <taxon>Embryophyta</taxon>
        <taxon>Bryophyta</taxon>
        <taxon>Bryophytina</taxon>
        <taxon>Bryopsida</taxon>
        <taxon>Funariidae</taxon>
        <taxon>Funariales</taxon>
        <taxon>Funariaceae</taxon>
        <taxon>Physcomitrium</taxon>
    </lineage>
</organism>
<comment type="subcellular location">
    <subcellularLocation>
        <location evidence="1">Membrane</location>
        <topology evidence="1">Peripheral membrane protein</topology>
    </subcellularLocation>
</comment>
<dbReference type="InterPro" id="IPR016024">
    <property type="entry name" value="ARM-type_fold"/>
</dbReference>
<evidence type="ECO:0000256" key="7">
    <source>
        <dbReference type="SAM" id="MobiDB-lite"/>
    </source>
</evidence>
<evidence type="ECO:0000259" key="8">
    <source>
        <dbReference type="PROSITE" id="PS50290"/>
    </source>
</evidence>
<dbReference type="GO" id="GO:0004430">
    <property type="term" value="F:1-phosphatidylinositol 4-kinase activity"/>
    <property type="evidence" value="ECO:0000318"/>
    <property type="project" value="GO_Central"/>
</dbReference>
<protein>
    <recommendedName>
        <fullName evidence="3">1-phosphatidylinositol 4-kinase</fullName>
        <ecNumber evidence="3">2.7.1.67</ecNumber>
    </recommendedName>
</protein>
<dbReference type="SMART" id="SM00146">
    <property type="entry name" value="PI3Kc"/>
    <property type="match status" value="1"/>
</dbReference>
<dbReference type="InterPro" id="IPR015433">
    <property type="entry name" value="PI3/4_kinase"/>
</dbReference>
<keyword evidence="6" id="KW-0472">Membrane</keyword>
<dbReference type="PROSITE" id="PS00915">
    <property type="entry name" value="PI3_4_KINASE_1"/>
    <property type="match status" value="1"/>
</dbReference>
<dbReference type="GO" id="GO:0005737">
    <property type="term" value="C:cytoplasm"/>
    <property type="evidence" value="ECO:0000318"/>
    <property type="project" value="GO_Central"/>
</dbReference>
<dbReference type="PROSITE" id="PS50290">
    <property type="entry name" value="PI3_4_KINASE_3"/>
    <property type="match status" value="1"/>
</dbReference>
<name>A0A2K1ILX3_PHYPA</name>
<reference evidence="11" key="3">
    <citation type="submission" date="2020-12" db="UniProtKB">
        <authorList>
            <consortium name="EnsemblPlants"/>
        </authorList>
    </citation>
    <scope>IDENTIFICATION</scope>
</reference>
<dbReference type="PROSITE" id="PS51545">
    <property type="entry name" value="PIK_HELICAL"/>
    <property type="match status" value="1"/>
</dbReference>
<dbReference type="Gene3D" id="1.10.1070.11">
    <property type="entry name" value="Phosphatidylinositol 3-/4-kinase, catalytic domain"/>
    <property type="match status" value="1"/>
</dbReference>
<dbReference type="InterPro" id="IPR001263">
    <property type="entry name" value="PI3K_accessory_dom"/>
</dbReference>
<dbReference type="PANTHER" id="PTHR10048">
    <property type="entry name" value="PHOSPHATIDYLINOSITOL KINASE"/>
    <property type="match status" value="1"/>
</dbReference>
<dbReference type="SMART" id="SM00145">
    <property type="entry name" value="PI3Ka"/>
    <property type="match status" value="1"/>
</dbReference>
<dbReference type="FunFam" id="3.30.1010.10:FF:000012">
    <property type="entry name" value="Phosphatidylinositol 4-kinase alpha 1"/>
    <property type="match status" value="1"/>
</dbReference>
<dbReference type="RefSeq" id="XP_024360355.1">
    <property type="nucleotide sequence ID" value="XM_024504587.2"/>
</dbReference>
<dbReference type="PANTHER" id="PTHR10048:SF15">
    <property type="entry name" value="PHOSPHATIDYLINOSITOL 4-KINASE ALPHA"/>
    <property type="match status" value="1"/>
</dbReference>
<dbReference type="EnsemblPlants" id="Pp3c22_1940V3.1">
    <property type="protein sequence ID" value="Pp3c22_1940V3.1"/>
    <property type="gene ID" value="Pp3c22_1940"/>
</dbReference>
<dbReference type="EMBL" id="ABEU02000022">
    <property type="protein sequence ID" value="PNR30277.1"/>
    <property type="molecule type" value="Genomic_DNA"/>
</dbReference>
<dbReference type="InterPro" id="IPR011009">
    <property type="entry name" value="Kinase-like_dom_sf"/>
</dbReference>
<reference evidence="10 12" key="2">
    <citation type="journal article" date="2018" name="Plant J.">
        <title>The Physcomitrella patens chromosome-scale assembly reveals moss genome structure and evolution.</title>
        <authorList>
            <person name="Lang D."/>
            <person name="Ullrich K.K."/>
            <person name="Murat F."/>
            <person name="Fuchs J."/>
            <person name="Jenkins J."/>
            <person name="Haas F.B."/>
            <person name="Piednoel M."/>
            <person name="Gundlach H."/>
            <person name="Van Bel M."/>
            <person name="Meyberg R."/>
            <person name="Vives C."/>
            <person name="Morata J."/>
            <person name="Symeonidi A."/>
            <person name="Hiss M."/>
            <person name="Muchero W."/>
            <person name="Kamisugi Y."/>
            <person name="Saleh O."/>
            <person name="Blanc G."/>
            <person name="Decker E.L."/>
            <person name="van Gessel N."/>
            <person name="Grimwood J."/>
            <person name="Hayes R.D."/>
            <person name="Graham S.W."/>
            <person name="Gunter L.E."/>
            <person name="McDaniel S.F."/>
            <person name="Hoernstein S.N.W."/>
            <person name="Larsson A."/>
            <person name="Li F.W."/>
            <person name="Perroud P.F."/>
            <person name="Phillips J."/>
            <person name="Ranjan P."/>
            <person name="Rokshar D.S."/>
            <person name="Rothfels C.J."/>
            <person name="Schneider L."/>
            <person name="Shu S."/>
            <person name="Stevenson D.W."/>
            <person name="Thummler F."/>
            <person name="Tillich M."/>
            <person name="Villarreal Aguilar J.C."/>
            <person name="Widiez T."/>
            <person name="Wong G.K."/>
            <person name="Wymore A."/>
            <person name="Zhang Y."/>
            <person name="Zimmer A.D."/>
            <person name="Quatrano R.S."/>
            <person name="Mayer K.F.X."/>
            <person name="Goodstein D."/>
            <person name="Casacuberta J.M."/>
            <person name="Vandepoele K."/>
            <person name="Reski R."/>
            <person name="Cuming A.C."/>
            <person name="Tuskan G.A."/>
            <person name="Maumus F."/>
            <person name="Salse J."/>
            <person name="Schmutz J."/>
            <person name="Rensing S.A."/>
        </authorList>
    </citation>
    <scope>NUCLEOTIDE SEQUENCE [LARGE SCALE GENOMIC DNA]</scope>
    <source>
        <strain evidence="11 12">cv. Gransden 2004</strain>
    </source>
</reference>
<dbReference type="PaxDb" id="3218-PP1S162_71V6.1"/>
<dbReference type="FunCoup" id="A0A2K1ILX3">
    <property type="interactions" value="3955"/>
</dbReference>
<dbReference type="Gene3D" id="1.25.40.70">
    <property type="entry name" value="Phosphatidylinositol 3-kinase, accessory domain (PIK)"/>
    <property type="match status" value="1"/>
</dbReference>
<keyword evidence="12" id="KW-1185">Reference proteome</keyword>
<dbReference type="Proteomes" id="UP000006727">
    <property type="component" value="Chromosome 22"/>
</dbReference>
<dbReference type="Gramene" id="Pp3c22_1940V3.1">
    <property type="protein sequence ID" value="Pp3c22_1940V3.1"/>
    <property type="gene ID" value="Pp3c22_1940"/>
</dbReference>
<dbReference type="GO" id="GO:0005886">
    <property type="term" value="C:plasma membrane"/>
    <property type="evidence" value="ECO:0000318"/>
    <property type="project" value="GO_Central"/>
</dbReference>
<dbReference type="InterPro" id="IPR000403">
    <property type="entry name" value="PI3/4_kinase_cat_dom"/>
</dbReference>
<dbReference type="Gramene" id="Pp3c22_1940V3.2">
    <property type="protein sequence ID" value="Pp3c22_1940V3.2"/>
    <property type="gene ID" value="Pp3c22_1940"/>
</dbReference>
<evidence type="ECO:0000256" key="6">
    <source>
        <dbReference type="ARBA" id="ARBA00023136"/>
    </source>
</evidence>
<dbReference type="GeneID" id="112274816"/>
<feature type="region of interest" description="Disordered" evidence="7">
    <location>
        <begin position="1424"/>
        <end position="1443"/>
    </location>
</feature>
<keyword evidence="5" id="KW-0418">Kinase</keyword>
<feature type="compositionally biased region" description="Low complexity" evidence="7">
    <location>
        <begin position="1425"/>
        <end position="1435"/>
    </location>
</feature>
<evidence type="ECO:0000259" key="9">
    <source>
        <dbReference type="PROSITE" id="PS51545"/>
    </source>
</evidence>
<proteinExistence type="inferred from homology"/>
<evidence type="ECO:0000313" key="11">
    <source>
        <dbReference type="EnsemblPlants" id="Pp3c22_1940V3.1"/>
    </source>
</evidence>
<keyword evidence="4" id="KW-0808">Transferase</keyword>
<dbReference type="STRING" id="3218.A0A2K1ILX3"/>
<dbReference type="GO" id="GO:0046854">
    <property type="term" value="P:phosphatidylinositol phosphate biosynthetic process"/>
    <property type="evidence" value="ECO:0000318"/>
    <property type="project" value="GO_Central"/>
</dbReference>
<comment type="similarity">
    <text evidence="2">Belongs to the PI3/PI4-kinase family. Type III PI4K subfamily.</text>
</comment>
<evidence type="ECO:0000313" key="10">
    <source>
        <dbReference type="EMBL" id="PNR30277.1"/>
    </source>
</evidence>
<dbReference type="GO" id="GO:0048015">
    <property type="term" value="P:phosphatidylinositol-mediated signaling"/>
    <property type="evidence" value="ECO:0000318"/>
    <property type="project" value="GO_Central"/>
</dbReference>
<dbReference type="FunFam" id="1.10.1070.11:FF:000012">
    <property type="entry name" value="Phosphatidylinositol 4-kinase alpha 1"/>
    <property type="match status" value="1"/>
</dbReference>
<feature type="compositionally biased region" description="Polar residues" evidence="7">
    <location>
        <begin position="260"/>
        <end position="269"/>
    </location>
</feature>
<dbReference type="Pfam" id="PF00454">
    <property type="entry name" value="PI3_PI4_kinase"/>
    <property type="match status" value="1"/>
</dbReference>
<dbReference type="Gene3D" id="3.30.1010.10">
    <property type="entry name" value="Phosphatidylinositol 3-kinase Catalytic Subunit, Chain A, domain 4"/>
    <property type="match status" value="1"/>
</dbReference>
<evidence type="ECO:0000256" key="1">
    <source>
        <dbReference type="ARBA" id="ARBA00004170"/>
    </source>
</evidence>
<dbReference type="EC" id="2.7.1.67" evidence="3"/>
<feature type="compositionally biased region" description="Low complexity" evidence="7">
    <location>
        <begin position="215"/>
        <end position="227"/>
    </location>
</feature>
<evidence type="ECO:0000256" key="2">
    <source>
        <dbReference type="ARBA" id="ARBA00006209"/>
    </source>
</evidence>
<dbReference type="InterPro" id="IPR042236">
    <property type="entry name" value="PI3K_accessory_sf"/>
</dbReference>
<feature type="domain" description="PIK helical" evidence="9">
    <location>
        <begin position="1496"/>
        <end position="1670"/>
    </location>
</feature>
<gene>
    <name evidence="11" type="primary">LOC112274816</name>
    <name evidence="10" type="ORF">PHYPA_026593</name>
</gene>
<dbReference type="OrthoDB" id="10264149at2759"/>
<dbReference type="InterPro" id="IPR018936">
    <property type="entry name" value="PI3/4_kinase_CS"/>
</dbReference>
<evidence type="ECO:0000313" key="12">
    <source>
        <dbReference type="Proteomes" id="UP000006727"/>
    </source>
</evidence>
<accession>A0A2K1ILX3</accession>
<evidence type="ECO:0000256" key="5">
    <source>
        <dbReference type="ARBA" id="ARBA00022777"/>
    </source>
</evidence>
<dbReference type="Pfam" id="PF19274">
    <property type="entry name" value="PI4K_N"/>
    <property type="match status" value="1"/>
</dbReference>
<dbReference type="CDD" id="cd05167">
    <property type="entry name" value="PI4Kc_III_alpha"/>
    <property type="match status" value="1"/>
</dbReference>
<feature type="domain" description="PI3K/PI4K catalytic" evidence="8">
    <location>
        <begin position="1749"/>
        <end position="2027"/>
    </location>
</feature>
<feature type="region of interest" description="Disordered" evidence="7">
    <location>
        <begin position="215"/>
        <end position="272"/>
    </location>
</feature>
<dbReference type="Pfam" id="PF00613">
    <property type="entry name" value="PI3Ka"/>
    <property type="match status" value="1"/>
</dbReference>
<dbReference type="SUPFAM" id="SSF48371">
    <property type="entry name" value="ARM repeat"/>
    <property type="match status" value="2"/>
</dbReference>
<dbReference type="SUPFAM" id="SSF56112">
    <property type="entry name" value="Protein kinase-like (PK-like)"/>
    <property type="match status" value="1"/>
</dbReference>
<dbReference type="KEGG" id="ppp:112274816"/>
<evidence type="ECO:0000256" key="4">
    <source>
        <dbReference type="ARBA" id="ARBA00022679"/>
    </source>
</evidence>
<dbReference type="InterPro" id="IPR045495">
    <property type="entry name" value="PI4K_N"/>
</dbReference>
<sequence>MKKALTELCDLLAEDCNVLSHGISLLRDQCPSLESFADAGFRPTVRQVNGILAVARYLSRSNEPENLGELLALVLRFVAAIPNISRNEAWPVLFTQESFDGYFTELVGYLADISVRWPDVTISVSNVLTDFILNLPEGSEDGTESVRWISLFSVRSLVAALASNFPPLLSMDADSLARYILQHWILPPWTLKDASSRSTSSQSVSAQSSPIRLMFSSSSSSSTGKSNSMKDFRQGYMSDGASDSRISTSADDSPRHNANAFFTPNSTPRGTPGREPNMTGGFLHMNGNGSRTSSSEYVENHEANKRTRQLLAALEGESIVVLERQELGFRLFVQILERNDMDEELVSQMRVMAMNHLGALLPLLKIRKREWPVDGMPLLAKMNMKLQASQAAAAVINMLLKSDSEGRPLKSAADRQSSQNSIQETLTFLLDAADACIASPWRRMRSCEYLIGTLLSGVSKTGASQGSQMLRIFLLRVKSLVLAACSQADTLAGHQGTVSASVTKIACDLIEASWDVDRVAIESFLLSLAAYVRERLEREKKSKQTVVVTQLNVIPLLANLVVLLDKPEAVDLIMPLFVESLAEGDASAPSLMRLKVLDAVARMACLGCEKPYREVVVLLAMSYLKKLAAIGSPESNSLTREAKMELEQTLPTAFLLIAQGLKEPTLRSDYRQRLLNLCFDVSSFVESKPSRNGAVYLGPLLPAVAEVCSDLQPIQDVDNSLQKLFRNLWFYIALYGLAPPIQKTQQLNTCSRFMASSRSHNVLQSISGTDALNEEWLSAVNQLALCTPPLVVTSIKWLEDEAELVALYNTKTKKGSGTERSSGVQRGLLSAAIGGRLSVASLGNLSGVKATYLLAVANLEILRLSQQGGVIKNHNDDLDYTSLLTSVFKYLESTNLSPDLHQCLTAIVHSAFDAALAWLDNRVATSGAEVVEKERVLVSHACFLIKYGTHREESVRELADKLLIQLKEKFPQVLWNGQCLEALLRLLSEQSGARPGESRSNLSSRTTMYHIHPRIKEWLTRALAIAPCTTHGLLQEYIRRVGSWQKVATLLSGIECDTHNFSTENVPAVAAASAAAAGDGMSSANVKSVEIVSMKRLLDGSLGGLPLTNGLQSKETSIQLGFHNSSHLKQKSGAVTFLTARYVQQMQHYLTSSQLGQPVDGDQFRATCLQASALLLCDTEASADVLPEGALQLLRLLCWCPAQLFTVEVMETGVFVWTWLLAAAPQLGSLVLAELVDAWLWTVASRRGLFAAGIDNSGPAAVLRPHLTAGISNSPCTRDPVEGIMAHRLWLGFMLDRFEVVKYTGSDQLLLIFRMMQGSMQTSNHFSSHPAAAGSFFTLLLLGLKLCECSSANGYCTETFGASLLHDHVYRAAFGWFSVEPGWYQIPIEGMAKEEAQAVAIFAQFLAQDSFEGVCNSEVLRRSSRNGSLSSPRSPTQTQVSNHPVWEKANNDSAARDRRKLLLLLCQHEADRLETWAFPLRDHMQLRFKPNSESWGVHVKTAWAVDPRIALALVARFPGALSLKTEVASMVQAHIPDLVNVPQALRYVVTPSVVKEDSEVLNWLPHWASCSITHALEFFTPPYKGHPRVMAYVLRVLESYPPERVTFFMPQLIQALRYDHGGLVEGYLMVAARRSNLFAHILIWQLQGEEAPPAEEVGKEGVNVKSPLYEIAPRVIQRIIDSFTHEAFTVYDEEFQFFDKVTSISGVLFPLPKESRRAAIRRELEKIQVDSDALYLPTDPNKLVKGIELESGIPLQSAAKVPIMITFDVVNKDGDHNQLMRQACIFKVGDDCRQDVLALQVIALLKDIWEAVGVDLYLFPYGVLPTGYGRGIIEVVPNARSRSQMGEMTDGGLFEIYLQEYGPVGSDGFERARNNFIVSSAGYAVASLLLQPKDRHNGNLLFDDEGRLVHIDFGFILETSPGGNMRFESAQFKLSHEMTQLIDPSGNMKSESWEHFVSLCVKGYLAARNHMDGIVNTVLLQVDSGLPCFSRGDPIGNLRKRFHPEMSEREAANFMMQTCADAYNKWSTAGYDLIQYLQQGIER</sequence>
<dbReference type="InterPro" id="IPR036940">
    <property type="entry name" value="PI3/4_kinase_cat_sf"/>
</dbReference>
<reference evidence="10 12" key="1">
    <citation type="journal article" date="2008" name="Science">
        <title>The Physcomitrella genome reveals evolutionary insights into the conquest of land by plants.</title>
        <authorList>
            <person name="Rensing S."/>
            <person name="Lang D."/>
            <person name="Zimmer A."/>
            <person name="Terry A."/>
            <person name="Salamov A."/>
            <person name="Shapiro H."/>
            <person name="Nishiyama T."/>
            <person name="Perroud P.-F."/>
            <person name="Lindquist E."/>
            <person name="Kamisugi Y."/>
            <person name="Tanahashi T."/>
            <person name="Sakakibara K."/>
            <person name="Fujita T."/>
            <person name="Oishi K."/>
            <person name="Shin-I T."/>
            <person name="Kuroki Y."/>
            <person name="Toyoda A."/>
            <person name="Suzuki Y."/>
            <person name="Hashimoto A."/>
            <person name="Yamaguchi K."/>
            <person name="Sugano A."/>
            <person name="Kohara Y."/>
            <person name="Fujiyama A."/>
            <person name="Anterola A."/>
            <person name="Aoki S."/>
            <person name="Ashton N."/>
            <person name="Barbazuk W.B."/>
            <person name="Barker E."/>
            <person name="Bennetzen J."/>
            <person name="Bezanilla M."/>
            <person name="Blankenship R."/>
            <person name="Cho S.H."/>
            <person name="Dutcher S."/>
            <person name="Estelle M."/>
            <person name="Fawcett J.A."/>
            <person name="Gundlach H."/>
            <person name="Hanada K."/>
            <person name="Heyl A."/>
            <person name="Hicks K.A."/>
            <person name="Hugh J."/>
            <person name="Lohr M."/>
            <person name="Mayer K."/>
            <person name="Melkozernov A."/>
            <person name="Murata T."/>
            <person name="Nelson D."/>
            <person name="Pils B."/>
            <person name="Prigge M."/>
            <person name="Reiss B."/>
            <person name="Renner T."/>
            <person name="Rombauts S."/>
            <person name="Rushton P."/>
            <person name="Sanderfoot A."/>
            <person name="Schween G."/>
            <person name="Shiu S.-H."/>
            <person name="Stueber K."/>
            <person name="Theodoulou F.L."/>
            <person name="Tu H."/>
            <person name="Van de Peer Y."/>
            <person name="Verrier P.J."/>
            <person name="Waters E."/>
            <person name="Wood A."/>
            <person name="Yang L."/>
            <person name="Cove D."/>
            <person name="Cuming A."/>
            <person name="Hasebe M."/>
            <person name="Lucas S."/>
            <person name="Mishler D.B."/>
            <person name="Reski R."/>
            <person name="Grigoriev I."/>
            <person name="Quatrano R.S."/>
            <person name="Boore J.L."/>
        </authorList>
    </citation>
    <scope>NUCLEOTIDE SEQUENCE [LARGE SCALE GENOMIC DNA]</scope>
    <source>
        <strain evidence="11 12">cv. Gransden 2004</strain>
    </source>
</reference>